<dbReference type="NCBIfam" id="NF003449">
    <property type="entry name" value="PRK05014.1"/>
    <property type="match status" value="1"/>
</dbReference>
<organism evidence="6 7">
    <name type="scientific">Martelella alba</name>
    <dbReference type="NCBI Taxonomy" id="2590451"/>
    <lineage>
        <taxon>Bacteria</taxon>
        <taxon>Pseudomonadati</taxon>
        <taxon>Pseudomonadota</taxon>
        <taxon>Alphaproteobacteria</taxon>
        <taxon>Hyphomicrobiales</taxon>
        <taxon>Aurantimonadaceae</taxon>
        <taxon>Martelella</taxon>
    </lineage>
</organism>
<dbReference type="InterPro" id="IPR004640">
    <property type="entry name" value="HscB"/>
</dbReference>
<evidence type="ECO:0000313" key="6">
    <source>
        <dbReference type="EMBL" id="TKI06751.1"/>
    </source>
</evidence>
<comment type="function">
    <text evidence="3 4">Co-chaperone involved in the maturation of iron-sulfur cluster-containing proteins. Seems to help targeting proteins to be folded toward HscA.</text>
</comment>
<sequence>MDFFTLFGLPVRYALDGATLTERFQTLQRQWHPDRFAAGAEQERLQASRQAAMINEAYQILRQPLRRAEYLLSLHGIDVASEQYTLRDTDFLMEQWALREELEALAAGPGAEAALEAFGERLAGLFAAREREAAAQLAQGDWQTAADSVRKLRFLDKARQQMEQLEDALPDR</sequence>
<evidence type="ECO:0000256" key="2">
    <source>
        <dbReference type="ARBA" id="ARBA00023186"/>
    </source>
</evidence>
<dbReference type="Gene3D" id="1.10.287.110">
    <property type="entry name" value="DnaJ domain"/>
    <property type="match status" value="1"/>
</dbReference>
<comment type="caution">
    <text evidence="6">The sequence shown here is derived from an EMBL/GenBank/DDBJ whole genome shotgun (WGS) entry which is preliminary data.</text>
</comment>
<dbReference type="PROSITE" id="PS50076">
    <property type="entry name" value="DNAJ_2"/>
    <property type="match status" value="1"/>
</dbReference>
<evidence type="ECO:0000256" key="4">
    <source>
        <dbReference type="HAMAP-Rule" id="MF_00682"/>
    </source>
</evidence>
<evidence type="ECO:0000256" key="3">
    <source>
        <dbReference type="ARBA" id="ARBA00025596"/>
    </source>
</evidence>
<dbReference type="InterPro" id="IPR036869">
    <property type="entry name" value="J_dom_sf"/>
</dbReference>
<dbReference type="InterPro" id="IPR036386">
    <property type="entry name" value="HscB_C_sf"/>
</dbReference>
<protein>
    <recommendedName>
        <fullName evidence="4">Co-chaperone protein HscB homolog</fullName>
    </recommendedName>
</protein>
<reference evidence="6 7" key="1">
    <citation type="submission" date="2019-04" db="EMBL/GenBank/DDBJ databases">
        <authorList>
            <person name="Li M."/>
            <person name="Gao C."/>
        </authorList>
    </citation>
    <scope>NUCLEOTIDE SEQUENCE [LARGE SCALE GENOMIC DNA]</scope>
    <source>
        <strain evidence="6 7">BGMRC 2031</strain>
    </source>
</reference>
<evidence type="ECO:0000259" key="5">
    <source>
        <dbReference type="PROSITE" id="PS50076"/>
    </source>
</evidence>
<comment type="subunit">
    <text evidence="4">Interacts with HscA and stimulates its ATPase activity.</text>
</comment>
<dbReference type="SMART" id="SM00271">
    <property type="entry name" value="DnaJ"/>
    <property type="match status" value="1"/>
</dbReference>
<dbReference type="Pfam" id="PF07743">
    <property type="entry name" value="HSCB_C"/>
    <property type="match status" value="1"/>
</dbReference>
<dbReference type="SUPFAM" id="SSF46565">
    <property type="entry name" value="Chaperone J-domain"/>
    <property type="match status" value="1"/>
</dbReference>
<dbReference type="Gene3D" id="1.20.1280.20">
    <property type="entry name" value="HscB, C-terminal domain"/>
    <property type="match status" value="1"/>
</dbReference>
<evidence type="ECO:0000313" key="7">
    <source>
        <dbReference type="Proteomes" id="UP000305202"/>
    </source>
</evidence>
<feature type="domain" description="J" evidence="5">
    <location>
        <begin position="2"/>
        <end position="74"/>
    </location>
</feature>
<name>A0ABY2SRP7_9HYPH</name>
<dbReference type="InterPro" id="IPR009073">
    <property type="entry name" value="HscB_oligo_C"/>
</dbReference>
<dbReference type="EMBL" id="SZPQ01000010">
    <property type="protein sequence ID" value="TKI06751.1"/>
    <property type="molecule type" value="Genomic_DNA"/>
</dbReference>
<dbReference type="PANTHER" id="PTHR14021">
    <property type="entry name" value="IRON-SULFUR CLUSTER CO-CHAPERONE PROTEIN HSCB"/>
    <property type="match status" value="1"/>
</dbReference>
<dbReference type="Proteomes" id="UP000305202">
    <property type="component" value="Unassembled WGS sequence"/>
</dbReference>
<dbReference type="RefSeq" id="WP_136989856.1">
    <property type="nucleotide sequence ID" value="NZ_SZPQ01000010.1"/>
</dbReference>
<comment type="similarity">
    <text evidence="1 4">Belongs to the HscB family.</text>
</comment>
<dbReference type="NCBIfam" id="TIGR00714">
    <property type="entry name" value="hscB"/>
    <property type="match status" value="1"/>
</dbReference>
<proteinExistence type="inferred from homology"/>
<dbReference type="InterPro" id="IPR001623">
    <property type="entry name" value="DnaJ_domain"/>
</dbReference>
<accession>A0ABY2SRP7</accession>
<keyword evidence="2 4" id="KW-0143">Chaperone</keyword>
<dbReference type="CDD" id="cd06257">
    <property type="entry name" value="DnaJ"/>
    <property type="match status" value="1"/>
</dbReference>
<dbReference type="SUPFAM" id="SSF47144">
    <property type="entry name" value="HSC20 (HSCB), C-terminal oligomerisation domain"/>
    <property type="match status" value="1"/>
</dbReference>
<evidence type="ECO:0000256" key="1">
    <source>
        <dbReference type="ARBA" id="ARBA00010476"/>
    </source>
</evidence>
<dbReference type="Pfam" id="PF00226">
    <property type="entry name" value="DnaJ"/>
    <property type="match status" value="1"/>
</dbReference>
<gene>
    <name evidence="4 6" type="primary">hscB</name>
    <name evidence="6" type="ORF">FCN80_09155</name>
</gene>
<dbReference type="HAMAP" id="MF_00682">
    <property type="entry name" value="HscB"/>
    <property type="match status" value="1"/>
</dbReference>
<dbReference type="PANTHER" id="PTHR14021:SF15">
    <property type="entry name" value="IRON-SULFUR CLUSTER CO-CHAPERONE PROTEIN HSCB"/>
    <property type="match status" value="1"/>
</dbReference>
<keyword evidence="7" id="KW-1185">Reference proteome</keyword>